<name>A0A7G1H3J5_9BACT</name>
<dbReference type="Proteomes" id="UP000516360">
    <property type="component" value="Chromosome"/>
</dbReference>
<feature type="transmembrane region" description="Helical" evidence="1">
    <location>
        <begin position="191"/>
        <end position="213"/>
    </location>
</feature>
<protein>
    <submittedName>
        <fullName evidence="2">Uncharacterized protein</fullName>
    </submittedName>
</protein>
<feature type="transmembrane region" description="Helical" evidence="1">
    <location>
        <begin position="234"/>
        <end position="251"/>
    </location>
</feature>
<dbReference type="EMBL" id="AP022873">
    <property type="protein sequence ID" value="BCB96516.1"/>
    <property type="molecule type" value="Genomic_DNA"/>
</dbReference>
<keyword evidence="1" id="KW-0812">Transmembrane</keyword>
<evidence type="ECO:0000256" key="1">
    <source>
        <dbReference type="SAM" id="Phobius"/>
    </source>
</evidence>
<evidence type="ECO:0000313" key="2">
    <source>
        <dbReference type="EMBL" id="BCB96516.1"/>
    </source>
</evidence>
<accession>A0A7G1H3J5</accession>
<organism evidence="2 3">
    <name type="scientific">Dissulfurispira thermophila</name>
    <dbReference type="NCBI Taxonomy" id="2715679"/>
    <lineage>
        <taxon>Bacteria</taxon>
        <taxon>Pseudomonadati</taxon>
        <taxon>Nitrospirota</taxon>
        <taxon>Thermodesulfovibrionia</taxon>
        <taxon>Thermodesulfovibrionales</taxon>
        <taxon>Dissulfurispiraceae</taxon>
        <taxon>Dissulfurispira</taxon>
    </lineage>
</organism>
<feature type="transmembrane region" description="Helical" evidence="1">
    <location>
        <begin position="20"/>
        <end position="53"/>
    </location>
</feature>
<sequence>MEISTMIKTLQDPMGIPFYPILFQVLMVITFALHIIFVNFVIGTLSLSLYGYIKGTSYWKSLSNTMIRATTASTSMAILLGVAPLLFVQVIYDPFWYVSNTVSAAWVMGFILAMMTAYGFTYVFYLKRGADGKGLIVLGVAAFILFLLSGVIMHVLGYQLLLPEKWYEWYIKGNNIDTTGMLLHAFQASRFLHFIVPSFAMTGILLMLYAWYFKNRSDKDRDYIDWVGKTGAKMAFIFTAIQAGIGFWWLFSLPIEFKFFTNPLFLIGVAFGIMLLILLYNAQKDPIKYAVYSMFGAFLTILSMAYTREALRMKYLVRFNYSIFDYKVNVDYGSTALFLLTFIAGLSVVGYLLAIAYKSGKTTDEYVSTPSMEKWGKISIAVLLAWIAVVVGIGVMVSIKNYL</sequence>
<feature type="transmembrane region" description="Helical" evidence="1">
    <location>
        <begin position="289"/>
        <end position="306"/>
    </location>
</feature>
<dbReference type="AlphaFoldDB" id="A0A7G1H3J5"/>
<feature type="transmembrane region" description="Helical" evidence="1">
    <location>
        <begin position="336"/>
        <end position="357"/>
    </location>
</feature>
<dbReference type="RefSeq" id="WP_203471709.1">
    <property type="nucleotide sequence ID" value="NZ_AP022873.1"/>
</dbReference>
<dbReference type="KEGG" id="dtp:JZK55_14380"/>
<keyword evidence="3" id="KW-1185">Reference proteome</keyword>
<evidence type="ECO:0000313" key="3">
    <source>
        <dbReference type="Proteomes" id="UP000516360"/>
    </source>
</evidence>
<feature type="transmembrane region" description="Helical" evidence="1">
    <location>
        <begin position="104"/>
        <end position="125"/>
    </location>
</feature>
<feature type="transmembrane region" description="Helical" evidence="1">
    <location>
        <begin position="378"/>
        <end position="399"/>
    </location>
</feature>
<gene>
    <name evidence="2" type="ORF">JZK55_14380</name>
</gene>
<keyword evidence="1" id="KW-0472">Membrane</keyword>
<reference evidence="2 3" key="1">
    <citation type="submission" date="2020-03" db="EMBL/GenBank/DDBJ databases">
        <title>Complete genome sequences of two sulfur-disproportionating bacterial strains T55J and Mzg5.</title>
        <authorList>
            <person name="Umezawa K."/>
            <person name="Kojima H."/>
            <person name="Kato Y."/>
            <person name="Fukui M."/>
        </authorList>
    </citation>
    <scope>NUCLEOTIDE SEQUENCE [LARGE SCALE GENOMIC DNA]</scope>
    <source>
        <strain evidence="2 3">T55J</strain>
    </source>
</reference>
<feature type="transmembrane region" description="Helical" evidence="1">
    <location>
        <begin position="74"/>
        <end position="92"/>
    </location>
</feature>
<feature type="transmembrane region" description="Helical" evidence="1">
    <location>
        <begin position="263"/>
        <end position="282"/>
    </location>
</feature>
<feature type="transmembrane region" description="Helical" evidence="1">
    <location>
        <begin position="137"/>
        <end position="161"/>
    </location>
</feature>
<keyword evidence="1" id="KW-1133">Transmembrane helix</keyword>
<proteinExistence type="predicted"/>